<reference evidence="5 6" key="1">
    <citation type="journal article" date="2013" name="PLoS ONE">
        <title>Genomic Analysis by Deep Sequencing of the Probiotic Lactobacillus brevis KB290 Harboring Nine Plasmids Reveals Genomic Stability.</title>
        <authorList>
            <person name="Fukao M."/>
            <person name="Oshima K."/>
            <person name="Morita H."/>
            <person name="Toh H."/>
            <person name="Suda W."/>
            <person name="Kim S.W."/>
            <person name="Suzuki S."/>
            <person name="Yakabe T."/>
            <person name="Hattori M."/>
            <person name="Yajima N."/>
        </authorList>
    </citation>
    <scope>NUCLEOTIDE SEQUENCE [LARGE SCALE GENOMIC DNA]</scope>
    <source>
        <strain evidence="5 6">KB290</strain>
    </source>
</reference>
<feature type="domain" description="Cell envelope-related transcriptional attenuator" evidence="4">
    <location>
        <begin position="127"/>
        <end position="272"/>
    </location>
</feature>
<gene>
    <name evidence="5" type="ORF">LVISKB_0578</name>
</gene>
<evidence type="ECO:0000256" key="2">
    <source>
        <dbReference type="SAM" id="MobiDB-lite"/>
    </source>
</evidence>
<feature type="compositionally biased region" description="Acidic residues" evidence="2">
    <location>
        <begin position="1"/>
        <end position="11"/>
    </location>
</feature>
<feature type="region of interest" description="Disordered" evidence="2">
    <location>
        <begin position="364"/>
        <end position="383"/>
    </location>
</feature>
<dbReference type="PANTHER" id="PTHR33392">
    <property type="entry name" value="POLYISOPRENYL-TEICHOIC ACID--PEPTIDOGLYCAN TEICHOIC ACID TRANSFERASE TAGU"/>
    <property type="match status" value="1"/>
</dbReference>
<dbReference type="InterPro" id="IPR004474">
    <property type="entry name" value="LytR_CpsA_psr"/>
</dbReference>
<keyword evidence="3" id="KW-1133">Transmembrane helix</keyword>
<evidence type="ECO:0000256" key="3">
    <source>
        <dbReference type="SAM" id="Phobius"/>
    </source>
</evidence>
<feature type="region of interest" description="Disordered" evidence="2">
    <location>
        <begin position="1"/>
        <end position="25"/>
    </location>
</feature>
<sequence>MGKDFDEDEEITMPNDNETRRQHRPEDFEQVYSSRADRNSHYKAPQVHPHRPVMWTIVIALLVLLGGGLAYGYQAWNSAKKTFSQTYESSNAAKSRNVSAVLKKNKPFSILLMGTDTGALGRSDVGRTDTLMVATINPTKETAYLTSIPRDTRVTVGSGVNASVQKINAAYTIGGSKTAVKTVENLLDIPIDFYAIVNMGGLEKMVDAVGGVDVTPPLTFHYGAANVTKGKKIHLNGKQALAYSRMRHEDPLGDYGRQKRQRQVLQKMVVKAAGLSSITRYQTILKSLNGNLKTDLTFDDLMQIRAKYGDASHHIKSETLQGQDAMIDGLSYQVPTTSELKKVSNHIRKTLELANTTKFTTDADTDTTGSTAYGSSDNSGYGY</sequence>
<dbReference type="Proteomes" id="UP000012042">
    <property type="component" value="Chromosome"/>
</dbReference>
<evidence type="ECO:0000313" key="6">
    <source>
        <dbReference type="Proteomes" id="UP000012042"/>
    </source>
</evidence>
<dbReference type="Pfam" id="PF03816">
    <property type="entry name" value="LytR_cpsA_psr"/>
    <property type="match status" value="1"/>
</dbReference>
<keyword evidence="3" id="KW-0472">Membrane</keyword>
<feature type="compositionally biased region" description="Polar residues" evidence="2">
    <location>
        <begin position="373"/>
        <end position="383"/>
    </location>
</feature>
<feature type="transmembrane region" description="Helical" evidence="3">
    <location>
        <begin position="53"/>
        <end position="73"/>
    </location>
</feature>
<comment type="similarity">
    <text evidence="1">Belongs to the LytR/CpsA/Psr (LCP) family.</text>
</comment>
<dbReference type="InterPro" id="IPR050922">
    <property type="entry name" value="LytR/CpsA/Psr_CW_biosynth"/>
</dbReference>
<dbReference type="AlphaFoldDB" id="M5ABM5"/>
<dbReference type="PANTHER" id="PTHR33392:SF6">
    <property type="entry name" value="POLYISOPRENYL-TEICHOIC ACID--PEPTIDOGLYCAN TEICHOIC ACID TRANSFERASE TAGU"/>
    <property type="match status" value="1"/>
</dbReference>
<dbReference type="HOGENOM" id="CLU_016455_2_0_9"/>
<evidence type="ECO:0000313" key="5">
    <source>
        <dbReference type="EMBL" id="BAN06213.1"/>
    </source>
</evidence>
<name>M5ABM5_LEVBR</name>
<evidence type="ECO:0000259" key="4">
    <source>
        <dbReference type="Pfam" id="PF03816"/>
    </source>
</evidence>
<proteinExistence type="inferred from homology"/>
<evidence type="ECO:0000256" key="1">
    <source>
        <dbReference type="ARBA" id="ARBA00006068"/>
    </source>
</evidence>
<dbReference type="Gene3D" id="3.40.630.190">
    <property type="entry name" value="LCP protein"/>
    <property type="match status" value="1"/>
</dbReference>
<dbReference type="PATRIC" id="fig|1001583.3.peg.568"/>
<dbReference type="EMBL" id="AP012167">
    <property type="protein sequence ID" value="BAN06213.1"/>
    <property type="molecule type" value="Genomic_DNA"/>
</dbReference>
<keyword evidence="3" id="KW-0812">Transmembrane</keyword>
<accession>M5ABM5</accession>
<dbReference type="NCBIfam" id="TIGR00350">
    <property type="entry name" value="lytR_cpsA_psr"/>
    <property type="match status" value="1"/>
</dbReference>
<protein>
    <submittedName>
        <fullName evidence="5">Transcriptional regulator lytR</fullName>
    </submittedName>
</protein>
<organism evidence="5 6">
    <name type="scientific">Levilactobacillus brevis KB290</name>
    <dbReference type="NCBI Taxonomy" id="1001583"/>
    <lineage>
        <taxon>Bacteria</taxon>
        <taxon>Bacillati</taxon>
        <taxon>Bacillota</taxon>
        <taxon>Bacilli</taxon>
        <taxon>Lactobacillales</taxon>
        <taxon>Lactobacillaceae</taxon>
        <taxon>Levilactobacillus</taxon>
    </lineage>
</organism>
<dbReference type="KEGG" id="lbk:LVISKB_0578"/>